<evidence type="ECO:0000313" key="1">
    <source>
        <dbReference type="EMBL" id="VDM79944.1"/>
    </source>
</evidence>
<proteinExistence type="predicted"/>
<accession>A0A3P7JMV0</accession>
<evidence type="ECO:0000313" key="2">
    <source>
        <dbReference type="Proteomes" id="UP000270094"/>
    </source>
</evidence>
<name>A0A3P7JMV0_STRVU</name>
<gene>
    <name evidence="1" type="ORF">SVUK_LOCUS14942</name>
</gene>
<reference evidence="1 2" key="1">
    <citation type="submission" date="2018-11" db="EMBL/GenBank/DDBJ databases">
        <authorList>
            <consortium name="Pathogen Informatics"/>
        </authorList>
    </citation>
    <scope>NUCLEOTIDE SEQUENCE [LARGE SCALE GENOMIC DNA]</scope>
</reference>
<keyword evidence="2" id="KW-1185">Reference proteome</keyword>
<protein>
    <submittedName>
        <fullName evidence="1">Uncharacterized protein</fullName>
    </submittedName>
</protein>
<organism evidence="1 2">
    <name type="scientific">Strongylus vulgaris</name>
    <name type="common">Blood worm</name>
    <dbReference type="NCBI Taxonomy" id="40348"/>
    <lineage>
        <taxon>Eukaryota</taxon>
        <taxon>Metazoa</taxon>
        <taxon>Ecdysozoa</taxon>
        <taxon>Nematoda</taxon>
        <taxon>Chromadorea</taxon>
        <taxon>Rhabditida</taxon>
        <taxon>Rhabditina</taxon>
        <taxon>Rhabditomorpha</taxon>
        <taxon>Strongyloidea</taxon>
        <taxon>Strongylidae</taxon>
        <taxon>Strongylus</taxon>
    </lineage>
</organism>
<dbReference type="AlphaFoldDB" id="A0A3P7JMV0"/>
<sequence>MEEIEEEPDSTISDGVNIFDDFAVDKAEESDGSYPAINETTSFAPALRKSNLEINDDKPKVEEVKTFYSIPEFIVCEKHDGDSNDFFDTSPSVIKDFLLAQVLGIRIFVFVLQLLFNSWDFSTDAFKGVPVEEGIFH</sequence>
<dbReference type="OrthoDB" id="10252502at2759"/>
<dbReference type="EMBL" id="UYYB01106888">
    <property type="protein sequence ID" value="VDM79944.1"/>
    <property type="molecule type" value="Genomic_DNA"/>
</dbReference>
<dbReference type="Proteomes" id="UP000270094">
    <property type="component" value="Unassembled WGS sequence"/>
</dbReference>